<sequence>MKSYHSELKSVTKATVLTAVNILAEGKRAWGIADQDGQLIGLYENQSPFFIEQSSVAFKKAGGNLHIGAVYRAYTATKFGNQYAPLYVLSDEKEESISETDSLDPIIAQMEELVIQCNSYLNKRQNPQTTDNIIDSVCFEVDKGND</sequence>
<dbReference type="RefSeq" id="WP_017041275.1">
    <property type="nucleotide sequence ID" value="NZ_AJYQ02000002.1"/>
</dbReference>
<protein>
    <submittedName>
        <fullName evidence="1">Uncharacterized protein</fullName>
    </submittedName>
</protein>
<evidence type="ECO:0000313" key="2">
    <source>
        <dbReference type="Proteomes" id="UP000094741"/>
    </source>
</evidence>
<dbReference type="AlphaFoldDB" id="A0A1E5BLF7"/>
<proteinExistence type="predicted"/>
<dbReference type="STRING" id="1187848.A1QO_02565"/>
<dbReference type="Proteomes" id="UP000094741">
    <property type="component" value="Unassembled WGS sequence"/>
</dbReference>
<name>A0A1E5BLF7_9VIBR</name>
<dbReference type="EMBL" id="AJYQ02000002">
    <property type="protein sequence ID" value="OEE38280.1"/>
    <property type="molecule type" value="Genomic_DNA"/>
</dbReference>
<gene>
    <name evidence="1" type="ORF">A1QO_02565</name>
</gene>
<comment type="caution">
    <text evidence="1">The sequence shown here is derived from an EMBL/GenBank/DDBJ whole genome shotgun (WGS) entry which is preliminary data.</text>
</comment>
<accession>A0A1E5BLF7</accession>
<reference evidence="1 2" key="1">
    <citation type="journal article" date="2012" name="Science">
        <title>Ecological populations of bacteria act as socially cohesive units of antibiotic production and resistance.</title>
        <authorList>
            <person name="Cordero O.X."/>
            <person name="Wildschutte H."/>
            <person name="Kirkup B."/>
            <person name="Proehl S."/>
            <person name="Ngo L."/>
            <person name="Hussain F."/>
            <person name="Le Roux F."/>
            <person name="Mincer T."/>
            <person name="Polz M.F."/>
        </authorList>
    </citation>
    <scope>NUCLEOTIDE SEQUENCE [LARGE SCALE GENOMIC DNA]</scope>
    <source>
        <strain evidence="1 2">ZF-129</strain>
    </source>
</reference>
<organism evidence="1 2">
    <name type="scientific">Vibrio genomosp. F10 str. ZF-129</name>
    <dbReference type="NCBI Taxonomy" id="1187848"/>
    <lineage>
        <taxon>Bacteria</taxon>
        <taxon>Pseudomonadati</taxon>
        <taxon>Pseudomonadota</taxon>
        <taxon>Gammaproteobacteria</taxon>
        <taxon>Vibrionales</taxon>
        <taxon>Vibrionaceae</taxon>
        <taxon>Vibrio</taxon>
    </lineage>
</organism>
<evidence type="ECO:0000313" key="1">
    <source>
        <dbReference type="EMBL" id="OEE38280.1"/>
    </source>
</evidence>